<sequence length="338" mass="37947">MRSNRSSRRRVLAVAGTIGVSAVSGCTNRISTLADDLGSNSSRQSNATITFRLTGRTSTLRERYVKDLNETRVPWDEDALAAAVNGTPYTTQFTEPFVTREPTWAKHNGTYYHLDEVVVGEEKVTQPVLRLRDEGRIENGEADAPKHVEKGTLPESDQKAVEVAYMAARARGNIGGVPWGLVQRGGYVYRNAETAKASELLDGDGPDYVAYRGHVWQVETQRETFYEAVYRPDAEPVAETADEIEEVLRGRLVGARIDPESLSQSERDVFREAQNGYTAEHPFPEAFVSILKRLDERAYIDGNVTKDAGTQDYPEHDVIRYGDEYFEYRLRLDEASEK</sequence>
<organism evidence="1 2">
    <name type="scientific">Halogeometricum borinquense</name>
    <dbReference type="NCBI Taxonomy" id="60847"/>
    <lineage>
        <taxon>Archaea</taxon>
        <taxon>Methanobacteriati</taxon>
        <taxon>Methanobacteriota</taxon>
        <taxon>Stenosarchaea group</taxon>
        <taxon>Halobacteria</taxon>
        <taxon>Halobacteriales</taxon>
        <taxon>Haloferacaceae</taxon>
        <taxon>Halogeometricum</taxon>
    </lineage>
</organism>
<evidence type="ECO:0000313" key="1">
    <source>
        <dbReference type="EMBL" id="RYJ12963.1"/>
    </source>
</evidence>
<gene>
    <name evidence="1" type="ORF">ELS19_02585</name>
</gene>
<dbReference type="EMBL" id="RZHH01000002">
    <property type="protein sequence ID" value="RYJ12963.1"/>
    <property type="molecule type" value="Genomic_DNA"/>
</dbReference>
<name>A0A482TGE7_9EURY</name>
<reference evidence="1 2" key="1">
    <citation type="submission" date="2018-12" db="EMBL/GenBank/DDBJ databases">
        <title>Genome analysis provides insights into bioremediation potentialities of Halogeometricum borinquense strain N11.</title>
        <authorList>
            <person name="Najjari A."/>
            <person name="Youssef N."/>
            <person name="Fhoula I."/>
            <person name="Ben Dhia O."/>
            <person name="Mahjoubi M."/>
            <person name="Ouzari H.I."/>
            <person name="Cherif A."/>
        </authorList>
    </citation>
    <scope>NUCLEOTIDE SEQUENCE [LARGE SCALE GENOMIC DNA]</scope>
    <source>
        <strain evidence="1 2">N11</strain>
    </source>
</reference>
<dbReference type="Proteomes" id="UP000294028">
    <property type="component" value="Unassembled WGS sequence"/>
</dbReference>
<proteinExistence type="predicted"/>
<comment type="caution">
    <text evidence="1">The sequence shown here is derived from an EMBL/GenBank/DDBJ whole genome shotgun (WGS) entry which is preliminary data.</text>
</comment>
<evidence type="ECO:0000313" key="2">
    <source>
        <dbReference type="Proteomes" id="UP000294028"/>
    </source>
</evidence>
<protein>
    <submittedName>
        <fullName evidence="1">Uncharacterized protein</fullName>
    </submittedName>
</protein>
<dbReference type="AlphaFoldDB" id="A0A482TGE7"/>
<dbReference type="RefSeq" id="WP_129783459.1">
    <property type="nucleotide sequence ID" value="NZ_RZHH01000002.1"/>
</dbReference>
<accession>A0A482TGE7</accession>
<dbReference type="PROSITE" id="PS51257">
    <property type="entry name" value="PROKAR_LIPOPROTEIN"/>
    <property type="match status" value="1"/>
</dbReference>